<protein>
    <submittedName>
        <fullName evidence="1">Uncharacterized protein</fullName>
    </submittedName>
</protein>
<dbReference type="RefSeq" id="WP_253526961.1">
    <property type="nucleotide sequence ID" value="NZ_JAMZEL010000003.1"/>
</dbReference>
<sequence>MRKFLLVFCLIFVFQSCIVRKANYKNKGSINNNSAIFSINGATLNNKKSVIGITTQIISVGVGGYLGYKYFPVALGYSDGKLNTNSIGGAVIGGIAGYGLNNSFDYLLGDRKQFLVNQSNYATWKRKFDPNKRYIALNNNYGNLEFVDKSYESNFTVNNLQDAIYFKKAFPQSQYSSQVFNKAVSVSNRYSLQEISKVYPNENQENLSKKHLLSSTNFDEYKQSIEYFPSIKPLGESYLANSAKDYSNLQSFDALYPNSLLTKDIARRIIPNISLSELRPYLNNYKKYLTFADFPNYFSADKKEYLYEWLLAFNDNPLSKSAKIKYLNFSNSLEDFISSSKSLKLNFVNNEYDLYENNKSLTNGEVLFYRFNDVSNQFESNLINKLKQEIIVSTLENVTNNYKSLNSARLEDLSNTLKSNTWLSKNAKNETLGYTLSIDTQKALASIREFNTEFLAALNEKNETLVRKYLKDGADIRNLNYDQFYFVAQIEPTKENSEILYQKLTKYDQYASFLRLFPSYTEEFERKVSEWKRKKCELYVSSVSETSFTRTGSYLWSKNGLSSKNSAVIYDLVVPQEKLDEYKTHQLMIHKINEKETKGIFDFGGAINGYDYWVITDRNDFNKVYCRAEENDGYRLESEKDFDNFIEKIVSDSYFQSKMGCKNEIVFKKKLHDQLSPEQKERRLREAELRQQREVEYNERKKRIEQEAIVNKEIKDFQDFKSRTSFKLLGIVEDKGIIFKDFTGFCPCDKYELRKENFWIDDKFDVYQDKKGKWYVLRNGFFATDDGPYNTSDELLRYIYNKYFNR</sequence>
<dbReference type="EMBL" id="JAMZEL010000003">
    <property type="protein sequence ID" value="MCP1382703.1"/>
    <property type="molecule type" value="Genomic_DNA"/>
</dbReference>
<accession>A0ABT1FLQ4</accession>
<gene>
    <name evidence="1" type="ORF">NCI00_09730</name>
</gene>
<dbReference type="Proteomes" id="UP001204772">
    <property type="component" value="Unassembled WGS sequence"/>
</dbReference>
<organism evidence="1 2">
    <name type="scientific">Runella salmonicolor</name>
    <dbReference type="NCBI Taxonomy" id="2950278"/>
    <lineage>
        <taxon>Bacteria</taxon>
        <taxon>Pseudomonadati</taxon>
        <taxon>Bacteroidota</taxon>
        <taxon>Cytophagia</taxon>
        <taxon>Cytophagales</taxon>
        <taxon>Spirosomataceae</taxon>
        <taxon>Runella</taxon>
    </lineage>
</organism>
<comment type="caution">
    <text evidence="1">The sequence shown here is derived from an EMBL/GenBank/DDBJ whole genome shotgun (WGS) entry which is preliminary data.</text>
</comment>
<evidence type="ECO:0000313" key="1">
    <source>
        <dbReference type="EMBL" id="MCP1382703.1"/>
    </source>
</evidence>
<keyword evidence="2" id="KW-1185">Reference proteome</keyword>
<name>A0ABT1FLQ4_9BACT</name>
<reference evidence="1 2" key="1">
    <citation type="submission" date="2022-06" db="EMBL/GenBank/DDBJ databases">
        <title>Runella sp. S5 genome sequencing.</title>
        <authorList>
            <person name="Park S."/>
        </authorList>
    </citation>
    <scope>NUCLEOTIDE SEQUENCE [LARGE SCALE GENOMIC DNA]</scope>
    <source>
        <strain evidence="1 2">S5</strain>
    </source>
</reference>
<evidence type="ECO:0000313" key="2">
    <source>
        <dbReference type="Proteomes" id="UP001204772"/>
    </source>
</evidence>
<dbReference type="PROSITE" id="PS51257">
    <property type="entry name" value="PROKAR_LIPOPROTEIN"/>
    <property type="match status" value="1"/>
</dbReference>
<proteinExistence type="predicted"/>